<evidence type="ECO:0008006" key="3">
    <source>
        <dbReference type="Google" id="ProtNLM"/>
    </source>
</evidence>
<evidence type="ECO:0000313" key="2">
    <source>
        <dbReference type="Proteomes" id="UP001169069"/>
    </source>
</evidence>
<sequence length="122" mass="14660">MITITKKLGLVAAISTTMLFNTGCTPQEEAFAAGAATGVVVGSIMSSNHPYYYDRPYYYYRGIYYYGGRYNNGYYYYKGRRFYGGHYYYNGYRYHQHKRYRAVTGEYGYYKTRRDYERRHRR</sequence>
<organism evidence="1 2">
    <name type="scientific">Sulfurovum zhangzhouensis</name>
    <dbReference type="NCBI Taxonomy" id="3019067"/>
    <lineage>
        <taxon>Bacteria</taxon>
        <taxon>Pseudomonadati</taxon>
        <taxon>Campylobacterota</taxon>
        <taxon>Epsilonproteobacteria</taxon>
        <taxon>Campylobacterales</taxon>
        <taxon>Sulfurovaceae</taxon>
        <taxon>Sulfurovum</taxon>
    </lineage>
</organism>
<reference evidence="1" key="1">
    <citation type="submission" date="2023-01" db="EMBL/GenBank/DDBJ databases">
        <title>Sulfurovum sp. zt1-1 genome assembly.</title>
        <authorList>
            <person name="Wang J."/>
        </authorList>
    </citation>
    <scope>NUCLEOTIDE SEQUENCE</scope>
    <source>
        <strain evidence="1">Zt1-1</strain>
    </source>
</reference>
<keyword evidence="2" id="KW-1185">Reference proteome</keyword>
<gene>
    <name evidence="1" type="ORF">PGH07_05575</name>
</gene>
<dbReference type="Proteomes" id="UP001169069">
    <property type="component" value="Unassembled WGS sequence"/>
</dbReference>
<dbReference type="RefSeq" id="WP_289413270.1">
    <property type="nucleotide sequence ID" value="NZ_JAQIBD010000002.1"/>
</dbReference>
<proteinExistence type="predicted"/>
<comment type="caution">
    <text evidence="1">The sequence shown here is derived from an EMBL/GenBank/DDBJ whole genome shotgun (WGS) entry which is preliminary data.</text>
</comment>
<accession>A0ABT7QY01</accession>
<dbReference type="EMBL" id="JAQIBD010000002">
    <property type="protein sequence ID" value="MDM5271636.1"/>
    <property type="molecule type" value="Genomic_DNA"/>
</dbReference>
<evidence type="ECO:0000313" key="1">
    <source>
        <dbReference type="EMBL" id="MDM5271636.1"/>
    </source>
</evidence>
<name>A0ABT7QY01_9BACT</name>
<protein>
    <recommendedName>
        <fullName evidence="3">Lipoprotein</fullName>
    </recommendedName>
</protein>